<dbReference type="CDD" id="cd11660">
    <property type="entry name" value="SANT_TRF"/>
    <property type="match status" value="2"/>
</dbReference>
<protein>
    <recommendedName>
        <fullName evidence="7">Myb-like domain-containing protein</fullName>
    </recommendedName>
</protein>
<dbReference type="InterPro" id="IPR017930">
    <property type="entry name" value="Myb_dom"/>
</dbReference>
<evidence type="ECO:0008006" key="7">
    <source>
        <dbReference type="Google" id="ProtNLM"/>
    </source>
</evidence>
<dbReference type="InterPro" id="IPR052450">
    <property type="entry name" value="TRBD-Containing_Protein"/>
</dbReference>
<feature type="domain" description="Myb-like" evidence="3">
    <location>
        <begin position="202"/>
        <end position="254"/>
    </location>
</feature>
<gene>
    <name evidence="5" type="ORF">M437DRAFT_39217</name>
</gene>
<dbReference type="PROSITE" id="PS50090">
    <property type="entry name" value="MYB_LIKE"/>
    <property type="match status" value="2"/>
</dbReference>
<dbReference type="Pfam" id="PF00249">
    <property type="entry name" value="Myb_DNA-binding"/>
    <property type="match status" value="2"/>
</dbReference>
<evidence type="ECO:0000256" key="2">
    <source>
        <dbReference type="SAM" id="MobiDB-lite"/>
    </source>
</evidence>
<feature type="compositionally biased region" description="Low complexity" evidence="2">
    <location>
        <begin position="408"/>
        <end position="418"/>
    </location>
</feature>
<feature type="compositionally biased region" description="Polar residues" evidence="2">
    <location>
        <begin position="165"/>
        <end position="185"/>
    </location>
</feature>
<reference evidence="5 6" key="1">
    <citation type="journal article" date="2014" name="BMC Genomics">
        <title>Genome sequencing of four Aureobasidium pullulans varieties: biotechnological potential, stress tolerance, and description of new species.</title>
        <authorList>
            <person name="Gostin Ar C."/>
            <person name="Ohm R.A."/>
            <person name="Kogej T."/>
            <person name="Sonjak S."/>
            <person name="Turk M."/>
            <person name="Zajc J."/>
            <person name="Zalar P."/>
            <person name="Grube M."/>
            <person name="Sun H."/>
            <person name="Han J."/>
            <person name="Sharma A."/>
            <person name="Chiniquy J."/>
            <person name="Ngan C.Y."/>
            <person name="Lipzen A."/>
            <person name="Barry K."/>
            <person name="Grigoriev I.V."/>
            <person name="Gunde-Cimerman N."/>
        </authorList>
    </citation>
    <scope>NUCLEOTIDE SEQUENCE [LARGE SCALE GENOMIC DNA]</scope>
    <source>
        <strain evidence="5 6">CBS 110374</strain>
    </source>
</reference>
<dbReference type="SMART" id="SM00717">
    <property type="entry name" value="SANT"/>
    <property type="match status" value="2"/>
</dbReference>
<evidence type="ECO:0000313" key="5">
    <source>
        <dbReference type="EMBL" id="KEQ66667.1"/>
    </source>
</evidence>
<dbReference type="PANTHER" id="PTHR46734:SF1">
    <property type="entry name" value="TELOMERIC REPEAT-BINDING FACTOR 1"/>
    <property type="match status" value="1"/>
</dbReference>
<dbReference type="EMBL" id="KL584825">
    <property type="protein sequence ID" value="KEQ66667.1"/>
    <property type="molecule type" value="Genomic_DNA"/>
</dbReference>
<sequence>MPSDPSFQGNPSTLLPQPGSLEYINRPNPVEPSDLSHSIFDGSTRQLDRTTNEQLHPFLLGNRLRQRNDLGPDTTRLARRSPHQSSASSLAAVLNDEDSPPRLGEYTSQRRDVDQAVFTLPKLPAKRHAKRHRVPPVLQGLHQPPPDAGLLPSISTEEAQVFLSTSRSNKPAPTSVPTDDANSAVVQKEPMASTEVSQGTSEKRSRRNIWTDQETNDLLAGVSRFGIGNWKKILLCSDYQFHKRTAVDLKDRFRVCRPDAYGGARKTRKAKRVSPEEVATTETSKRPRSAEKTPAEPVAEVEAQSKQAGTTEQTLWKAQRRPRRNFTDEEDEALLKGFREQGPSWVSICKDEAFREHGRTPTDLRDRLRTRFPEKYAQAGLASRPAVPKPAKRTRATREDSGKPAGPSQTTTTQAATSKDSQPVLPNDRLERTNSRTGPAYSLPLPSIGDDALSNFGYPDDDEDADPIVLDRSIMDWANSNMTQLNRPSHPQTSDSFSFPGIDPLVTLKLPKPGFF</sequence>
<feature type="domain" description="HTH myb-type" evidence="4">
    <location>
        <begin position="318"/>
        <end position="376"/>
    </location>
</feature>
<dbReference type="InterPro" id="IPR001005">
    <property type="entry name" value="SANT/Myb"/>
</dbReference>
<feature type="region of interest" description="Disordered" evidence="2">
    <location>
        <begin position="375"/>
        <end position="446"/>
    </location>
</feature>
<dbReference type="GeneID" id="63913338"/>
<feature type="domain" description="Myb-like" evidence="3">
    <location>
        <begin position="318"/>
        <end position="372"/>
    </location>
</feature>
<feature type="region of interest" description="Disordered" evidence="2">
    <location>
        <begin position="264"/>
        <end position="327"/>
    </location>
</feature>
<dbReference type="HOGENOM" id="CLU_526719_0_0_1"/>
<organism evidence="5 6">
    <name type="scientific">Aureobasidium melanogenum (strain CBS 110374)</name>
    <name type="common">Aureobasidium pullulans var. melanogenum</name>
    <dbReference type="NCBI Taxonomy" id="1043003"/>
    <lineage>
        <taxon>Eukaryota</taxon>
        <taxon>Fungi</taxon>
        <taxon>Dikarya</taxon>
        <taxon>Ascomycota</taxon>
        <taxon>Pezizomycotina</taxon>
        <taxon>Dothideomycetes</taxon>
        <taxon>Dothideomycetidae</taxon>
        <taxon>Dothideales</taxon>
        <taxon>Saccotheciaceae</taxon>
        <taxon>Aureobasidium</taxon>
    </lineage>
</organism>
<proteinExistence type="predicted"/>
<keyword evidence="1" id="KW-0539">Nucleus</keyword>
<evidence type="ECO:0000313" key="6">
    <source>
        <dbReference type="Proteomes" id="UP000030672"/>
    </source>
</evidence>
<dbReference type="RefSeq" id="XP_040883690.1">
    <property type="nucleotide sequence ID" value="XM_041019965.1"/>
</dbReference>
<feature type="compositionally biased region" description="Polar residues" evidence="2">
    <location>
        <begin position="304"/>
        <end position="316"/>
    </location>
</feature>
<dbReference type="Gene3D" id="1.10.10.60">
    <property type="entry name" value="Homeodomain-like"/>
    <property type="match status" value="1"/>
</dbReference>
<feature type="compositionally biased region" description="Basic and acidic residues" evidence="2">
    <location>
        <begin position="283"/>
        <end position="294"/>
    </location>
</feature>
<keyword evidence="6" id="KW-1185">Reference proteome</keyword>
<dbReference type="InterPro" id="IPR009057">
    <property type="entry name" value="Homeodomain-like_sf"/>
</dbReference>
<dbReference type="STRING" id="1043003.A0A074W9S7"/>
<name>A0A074W9S7_AURM1</name>
<dbReference type="PANTHER" id="PTHR46734">
    <property type="entry name" value="TELOMERIC REPEAT-BINDING FACTOR 1 TERF1"/>
    <property type="match status" value="1"/>
</dbReference>
<dbReference type="SUPFAM" id="SSF46689">
    <property type="entry name" value="Homeodomain-like"/>
    <property type="match status" value="2"/>
</dbReference>
<dbReference type="AlphaFoldDB" id="A0A074W9S7"/>
<evidence type="ECO:0000256" key="1">
    <source>
        <dbReference type="ARBA" id="ARBA00023242"/>
    </source>
</evidence>
<evidence type="ECO:0000259" key="4">
    <source>
        <dbReference type="PROSITE" id="PS51294"/>
    </source>
</evidence>
<dbReference type="Gene3D" id="1.10.246.220">
    <property type="match status" value="1"/>
</dbReference>
<feature type="compositionally biased region" description="Polar residues" evidence="2">
    <location>
        <begin position="1"/>
        <end position="15"/>
    </location>
</feature>
<dbReference type="PROSITE" id="PS51294">
    <property type="entry name" value="HTH_MYB"/>
    <property type="match status" value="1"/>
</dbReference>
<feature type="region of interest" description="Disordered" evidence="2">
    <location>
        <begin position="165"/>
        <end position="209"/>
    </location>
</feature>
<evidence type="ECO:0000259" key="3">
    <source>
        <dbReference type="PROSITE" id="PS50090"/>
    </source>
</evidence>
<accession>A0A074W9S7</accession>
<feature type="region of interest" description="Disordered" evidence="2">
    <location>
        <begin position="1"/>
        <end position="108"/>
    </location>
</feature>
<dbReference type="Proteomes" id="UP000030672">
    <property type="component" value="Unassembled WGS sequence"/>
</dbReference>